<accession>A0A1H6VLE3</accession>
<dbReference type="Proteomes" id="UP000199702">
    <property type="component" value="Unassembled WGS sequence"/>
</dbReference>
<protein>
    <submittedName>
        <fullName evidence="1">Uncharacterized protein</fullName>
    </submittedName>
</protein>
<dbReference type="AlphaFoldDB" id="A0A1H6VLE3"/>
<reference evidence="2" key="1">
    <citation type="submission" date="2016-10" db="EMBL/GenBank/DDBJ databases">
        <authorList>
            <person name="Varghese N."/>
            <person name="Submissions S."/>
        </authorList>
    </citation>
    <scope>NUCLEOTIDE SEQUENCE [LARGE SCALE GENOMIC DNA]</scope>
    <source>
        <strain evidence="2">DSM 17934</strain>
    </source>
</reference>
<evidence type="ECO:0000313" key="2">
    <source>
        <dbReference type="Proteomes" id="UP000199702"/>
    </source>
</evidence>
<dbReference type="OrthoDB" id="1375077at2"/>
<dbReference type="EMBL" id="FNYA01000005">
    <property type="protein sequence ID" value="SEJ00985.1"/>
    <property type="molecule type" value="Genomic_DNA"/>
</dbReference>
<keyword evidence="2" id="KW-1185">Reference proteome</keyword>
<gene>
    <name evidence="1" type="ORF">SAMN05660918_2139</name>
</gene>
<evidence type="ECO:0000313" key="1">
    <source>
        <dbReference type="EMBL" id="SEJ00985.1"/>
    </source>
</evidence>
<sequence length="96" mass="11247">MRKFNYTKITSTDLILEVDINNLSKDEQISMFGKVYSPETETENAAFVQEEDFIFEINIMLYLELDPAYSLLKKGTYPLRFREEKVQVLLSLSPLE</sequence>
<dbReference type="RefSeq" id="WP_091312918.1">
    <property type="nucleotide sequence ID" value="NZ_CBCSJU010000006.1"/>
</dbReference>
<organism evidence="1 2">
    <name type="scientific">Flavobacterium terrigena</name>
    <dbReference type="NCBI Taxonomy" id="402734"/>
    <lineage>
        <taxon>Bacteria</taxon>
        <taxon>Pseudomonadati</taxon>
        <taxon>Bacteroidota</taxon>
        <taxon>Flavobacteriia</taxon>
        <taxon>Flavobacteriales</taxon>
        <taxon>Flavobacteriaceae</taxon>
        <taxon>Flavobacterium</taxon>
    </lineage>
</organism>
<name>A0A1H6VLE3_9FLAO</name>
<proteinExistence type="predicted"/>